<feature type="transmembrane region" description="Helical" evidence="1">
    <location>
        <begin position="50"/>
        <end position="71"/>
    </location>
</feature>
<dbReference type="AlphaFoldDB" id="A0AAW9VE19"/>
<organism evidence="2 3">
    <name type="scientific">Providencia alcalifaciens</name>
    <dbReference type="NCBI Taxonomy" id="126385"/>
    <lineage>
        <taxon>Bacteria</taxon>
        <taxon>Pseudomonadati</taxon>
        <taxon>Pseudomonadota</taxon>
        <taxon>Gammaproteobacteria</taxon>
        <taxon>Enterobacterales</taxon>
        <taxon>Morganellaceae</taxon>
        <taxon>Providencia</taxon>
    </lineage>
</organism>
<dbReference type="EMBL" id="WLUB01000053">
    <property type="protein sequence ID" value="MTC35871.1"/>
    <property type="molecule type" value="Genomic_DNA"/>
</dbReference>
<evidence type="ECO:0008006" key="4">
    <source>
        <dbReference type="Google" id="ProtNLM"/>
    </source>
</evidence>
<keyword evidence="1" id="KW-0812">Transmembrane</keyword>
<sequence>MPVDLRSLPDRAARPALPSIKRWGTFFVSIFLLLNLVNHLLYSNSDSKPTLYLFFLTLAVWGCFYTIRYFIYLLGKWRADGWDNEREKDKRNRIALGQRKITLLSQSLVLPHVIHCSDLSTQILEAKKTHLLPSEYNDRSIYSAHFFDIRAPLLNRIINRLNQLLNTSTLSAHIHQLSEQRELTVILSLGQNIQLSETDKQHLHEQFVTHLVRPFKIHYQQNVDSLFIDSWLDNLRQYDTVLLINLYLFDTPINHQSEVALAQLFSSSLETHHTFTAYLHRPEVITDINENSFNEKLEAAILWAKTSSTKIKHLWLTAPREKERSYVINNVPLLTHYSHFKLVDINQVIGHTGHSTLWLNIFISATHCDKHRESQLVIDEQDSSYTTLIALS</sequence>
<reference evidence="2 3" key="1">
    <citation type="submission" date="2019-10" db="EMBL/GenBank/DDBJ databases">
        <title>Comparative genomic analysis of Providencia.</title>
        <authorList>
            <person name="Yuan C."/>
            <person name="Wei Y."/>
            <person name="Yin Z."/>
        </authorList>
    </citation>
    <scope>NUCLEOTIDE SEQUENCE [LARGE SCALE GENOMIC DNA]</scope>
    <source>
        <strain evidence="3">wls1934</strain>
    </source>
</reference>
<proteinExistence type="predicted"/>
<evidence type="ECO:0000313" key="2">
    <source>
        <dbReference type="EMBL" id="MTC35871.1"/>
    </source>
</evidence>
<evidence type="ECO:0000313" key="3">
    <source>
        <dbReference type="Proteomes" id="UP000449944"/>
    </source>
</evidence>
<comment type="caution">
    <text evidence="2">The sequence shown here is derived from an EMBL/GenBank/DDBJ whole genome shotgun (WGS) entry which is preliminary data.</text>
</comment>
<keyword evidence="1" id="KW-1133">Transmembrane helix</keyword>
<keyword evidence="1" id="KW-0472">Membrane</keyword>
<evidence type="ECO:0000256" key="1">
    <source>
        <dbReference type="SAM" id="Phobius"/>
    </source>
</evidence>
<accession>A0AAW9VE19</accession>
<gene>
    <name evidence="2" type="ORF">GKR67_14810</name>
</gene>
<feature type="transmembrane region" description="Helical" evidence="1">
    <location>
        <begin position="20"/>
        <end position="38"/>
    </location>
</feature>
<dbReference type="RefSeq" id="WP_154606240.1">
    <property type="nucleotide sequence ID" value="NZ_WLUP01000051.1"/>
</dbReference>
<dbReference type="Proteomes" id="UP000449944">
    <property type="component" value="Unassembled WGS sequence"/>
</dbReference>
<name>A0AAW9VE19_9GAMM</name>
<protein>
    <recommendedName>
        <fullName evidence="4">Type VI secretion protein</fullName>
    </recommendedName>
</protein>